<evidence type="ECO:0000256" key="1">
    <source>
        <dbReference type="ARBA" id="ARBA00022729"/>
    </source>
</evidence>
<dbReference type="Pfam" id="PF13505">
    <property type="entry name" value="OMP_b-brl"/>
    <property type="match status" value="1"/>
</dbReference>
<keyword evidence="4" id="KW-1185">Reference proteome</keyword>
<name>A0A2A8CY59_9BACT</name>
<reference evidence="3 4" key="1">
    <citation type="submission" date="2017-10" db="EMBL/GenBank/DDBJ databases">
        <title>Draft genome of Longibacter Salinarum.</title>
        <authorList>
            <person name="Goh K.M."/>
            <person name="Shamsir M.S."/>
            <person name="Lim S.W."/>
        </authorList>
    </citation>
    <scope>NUCLEOTIDE SEQUENCE [LARGE SCALE GENOMIC DNA]</scope>
    <source>
        <strain evidence="3 4">KCTC 52045</strain>
    </source>
</reference>
<dbReference type="EMBL" id="PDEQ01000004">
    <property type="protein sequence ID" value="PEN13652.1"/>
    <property type="molecule type" value="Genomic_DNA"/>
</dbReference>
<accession>A0A2A8CY59</accession>
<organism evidence="3 4">
    <name type="scientific">Longibacter salinarum</name>
    <dbReference type="NCBI Taxonomy" id="1850348"/>
    <lineage>
        <taxon>Bacteria</taxon>
        <taxon>Pseudomonadati</taxon>
        <taxon>Rhodothermota</taxon>
        <taxon>Rhodothermia</taxon>
        <taxon>Rhodothermales</taxon>
        <taxon>Salisaetaceae</taxon>
        <taxon>Longibacter</taxon>
    </lineage>
</organism>
<comment type="caution">
    <text evidence="3">The sequence shown here is derived from an EMBL/GenBank/DDBJ whole genome shotgun (WGS) entry which is preliminary data.</text>
</comment>
<dbReference type="AlphaFoldDB" id="A0A2A8CY59"/>
<dbReference type="Proteomes" id="UP000220102">
    <property type="component" value="Unassembled WGS sequence"/>
</dbReference>
<gene>
    <name evidence="3" type="ORF">CRI94_10130</name>
</gene>
<feature type="domain" description="Outer membrane protein beta-barrel" evidence="2">
    <location>
        <begin position="40"/>
        <end position="211"/>
    </location>
</feature>
<evidence type="ECO:0000259" key="2">
    <source>
        <dbReference type="Pfam" id="PF13505"/>
    </source>
</evidence>
<dbReference type="Gene3D" id="2.40.160.20">
    <property type="match status" value="1"/>
</dbReference>
<evidence type="ECO:0000313" key="4">
    <source>
        <dbReference type="Proteomes" id="UP000220102"/>
    </source>
</evidence>
<dbReference type="InterPro" id="IPR011250">
    <property type="entry name" value="OMP/PagP_B-barrel"/>
</dbReference>
<dbReference type="InterPro" id="IPR027385">
    <property type="entry name" value="Beta-barrel_OMP"/>
</dbReference>
<sequence length="234" mass="25010">MVKKDTSLFFENIRPGIMTRPLCLIRSEVFRIAVSCILVGLTAATLLSSETMAQEAEPKSNTERLFLQISLDGQSIDYRDDAFSETDNGGGLSLRAGWGVSPLVTIYVGVTGASIDGQSSAITGNDYSWSGGELGLRLNFRSGRSLVPYADVALRGVAATEDDRDVEFRGGGFTLGGGVSYFFTPAVALDAGLHFGGGRFDEVQVGNISAGLDEDEFGYGEGRFSLGLTFYPLR</sequence>
<proteinExistence type="predicted"/>
<evidence type="ECO:0000313" key="3">
    <source>
        <dbReference type="EMBL" id="PEN13652.1"/>
    </source>
</evidence>
<dbReference type="SUPFAM" id="SSF56925">
    <property type="entry name" value="OMPA-like"/>
    <property type="match status" value="1"/>
</dbReference>
<protein>
    <recommendedName>
        <fullName evidence="2">Outer membrane protein beta-barrel domain-containing protein</fullName>
    </recommendedName>
</protein>
<keyword evidence="1" id="KW-0732">Signal</keyword>